<dbReference type="SUPFAM" id="SSF55724">
    <property type="entry name" value="Mog1p/PsbP-like"/>
    <property type="match status" value="1"/>
</dbReference>
<dbReference type="NCBIfam" id="NF040946">
    <property type="entry name" value="PSII_PsbP"/>
    <property type="match status" value="1"/>
</dbReference>
<evidence type="ECO:0000259" key="1">
    <source>
        <dbReference type="Pfam" id="PF01789"/>
    </source>
</evidence>
<dbReference type="GO" id="GO:0005509">
    <property type="term" value="F:calcium ion binding"/>
    <property type="evidence" value="ECO:0007669"/>
    <property type="project" value="InterPro"/>
</dbReference>
<accession>A0A835WS43</accession>
<dbReference type="Pfam" id="PF01789">
    <property type="entry name" value="PsbP"/>
    <property type="match status" value="1"/>
</dbReference>
<feature type="domain" description="PsbP C-terminal" evidence="1">
    <location>
        <begin position="207"/>
        <end position="320"/>
    </location>
</feature>
<evidence type="ECO:0000313" key="2">
    <source>
        <dbReference type="EMBL" id="KAG2453148.1"/>
    </source>
</evidence>
<dbReference type="GO" id="GO:0019898">
    <property type="term" value="C:extrinsic component of membrane"/>
    <property type="evidence" value="ECO:0007669"/>
    <property type="project" value="InterPro"/>
</dbReference>
<dbReference type="OrthoDB" id="414405at2759"/>
<keyword evidence="3" id="KW-1185">Reference proteome</keyword>
<dbReference type="EMBL" id="JAEHOD010000004">
    <property type="protein sequence ID" value="KAG2453148.1"/>
    <property type="molecule type" value="Genomic_DNA"/>
</dbReference>
<proteinExistence type="predicted"/>
<organism evidence="2 3">
    <name type="scientific">Chlamydomonas schloesseri</name>
    <dbReference type="NCBI Taxonomy" id="2026947"/>
    <lineage>
        <taxon>Eukaryota</taxon>
        <taxon>Viridiplantae</taxon>
        <taxon>Chlorophyta</taxon>
        <taxon>core chlorophytes</taxon>
        <taxon>Chlorophyceae</taxon>
        <taxon>CS clade</taxon>
        <taxon>Chlamydomonadales</taxon>
        <taxon>Chlamydomonadaceae</taxon>
        <taxon>Chlamydomonas</taxon>
    </lineage>
</organism>
<dbReference type="PANTHER" id="PTHR31407:SF16">
    <property type="entry name" value="PSBP DOMAIN-CONTAINING PROTEIN 7, CHLOROPLASTIC"/>
    <property type="match status" value="1"/>
</dbReference>
<dbReference type="InterPro" id="IPR002683">
    <property type="entry name" value="PsbP_C"/>
</dbReference>
<dbReference type="PANTHER" id="PTHR31407">
    <property type="match status" value="1"/>
</dbReference>
<evidence type="ECO:0000313" key="3">
    <source>
        <dbReference type="Proteomes" id="UP000613740"/>
    </source>
</evidence>
<dbReference type="GO" id="GO:0009654">
    <property type="term" value="C:photosystem II oxygen evolving complex"/>
    <property type="evidence" value="ECO:0007669"/>
    <property type="project" value="InterPro"/>
</dbReference>
<dbReference type="Proteomes" id="UP000613740">
    <property type="component" value="Unassembled WGS sequence"/>
</dbReference>
<name>A0A835WS43_9CHLO</name>
<dbReference type="GO" id="GO:0015979">
    <property type="term" value="P:photosynthesis"/>
    <property type="evidence" value="ECO:0007669"/>
    <property type="project" value="InterPro"/>
</dbReference>
<dbReference type="AlphaFoldDB" id="A0A835WS43"/>
<dbReference type="Gene3D" id="3.40.1000.10">
    <property type="entry name" value="Mog1/PsbP, alpha/beta/alpha sandwich"/>
    <property type="match status" value="1"/>
</dbReference>
<comment type="caution">
    <text evidence="2">The sequence shown here is derived from an EMBL/GenBank/DDBJ whole genome shotgun (WGS) entry which is preliminary data.</text>
</comment>
<dbReference type="InterPro" id="IPR016123">
    <property type="entry name" value="Mog1/PsbP_a/b/a-sand"/>
</dbReference>
<gene>
    <name evidence="2" type="ORF">HYH02_002474</name>
</gene>
<reference evidence="2" key="1">
    <citation type="journal article" date="2020" name="bioRxiv">
        <title>Comparative genomics of Chlamydomonas.</title>
        <authorList>
            <person name="Craig R.J."/>
            <person name="Hasan A.R."/>
            <person name="Ness R.W."/>
            <person name="Keightley P.D."/>
        </authorList>
    </citation>
    <scope>NUCLEOTIDE SEQUENCE</scope>
    <source>
        <strain evidence="2">CCAP 11/173</strain>
    </source>
</reference>
<sequence>MKSTCMGRARGGSNCLRQCRARATCHFQRQALRLVCSASPPEGPKPSSPGPNLADPVETIAWGGTLPSTRRAVLGGLSGLGIALGGNLGGITSFLLGLDGGQLAGRLRADVLIPVRGIKRCLYGNSGSGFEFTYPAEWLGDQTLAYRAAKRAEAARGGPPTFGSRRDDFDDLGFPALSPPRRPVSQPSRGAEVAEPVVAFGPPGTTGEENVSVIVAPIMAGFSLEGSLGGPREAGERFLTTLAPPSSGLEATLLSAEGRTDGSQLYYTLEYTVKGPKFFRHNVSVYTARNNQLYTFNAQCPEARWQEDAAALLASAASFRLT</sequence>
<protein>
    <recommendedName>
        <fullName evidence="1">PsbP C-terminal domain-containing protein</fullName>
    </recommendedName>
</protein>